<dbReference type="Pfam" id="PF10970">
    <property type="entry name" value="GerPE"/>
    <property type="match status" value="1"/>
</dbReference>
<sequence length="129" mass="14502">MDNIKLNTLTSASQLQIGDAKEIHLTLNALAMLRDTEIWFDHEGDLKNSPIFNRPTIFPALYEPLIVKTNNVKGKIEVGKVNILGVASSSLIQIGSNECMKLESRIKHIRHLTIPPNENSNELKNDDER</sequence>
<accession>A0ABT2WH29</accession>
<organism evidence="1 2">
    <name type="scientific">Pallidibacillus thermolactis</name>
    <dbReference type="NCBI Taxonomy" id="251051"/>
    <lineage>
        <taxon>Bacteria</taxon>
        <taxon>Bacillati</taxon>
        <taxon>Bacillota</taxon>
        <taxon>Bacilli</taxon>
        <taxon>Bacillales</taxon>
        <taxon>Bacillaceae</taxon>
        <taxon>Pallidibacillus</taxon>
    </lineage>
</organism>
<dbReference type="Proteomes" id="UP001208656">
    <property type="component" value="Unassembled WGS sequence"/>
</dbReference>
<evidence type="ECO:0000313" key="1">
    <source>
        <dbReference type="EMBL" id="MCU9594958.1"/>
    </source>
</evidence>
<proteinExistence type="predicted"/>
<protein>
    <submittedName>
        <fullName evidence="1">Spore germination protein GerPE</fullName>
    </submittedName>
</protein>
<keyword evidence="2" id="KW-1185">Reference proteome</keyword>
<dbReference type="InterPro" id="IPR024496">
    <property type="entry name" value="Spore_germ_GerPE"/>
</dbReference>
<gene>
    <name evidence="1" type="ORF">OEV82_10960</name>
</gene>
<comment type="caution">
    <text evidence="1">The sequence shown here is derived from an EMBL/GenBank/DDBJ whole genome shotgun (WGS) entry which is preliminary data.</text>
</comment>
<evidence type="ECO:0000313" key="2">
    <source>
        <dbReference type="Proteomes" id="UP001208656"/>
    </source>
</evidence>
<dbReference type="EMBL" id="JAOUSE010000034">
    <property type="protein sequence ID" value="MCU9594958.1"/>
    <property type="molecule type" value="Genomic_DNA"/>
</dbReference>
<reference evidence="1 2" key="1">
    <citation type="submission" date="2022-10" db="EMBL/GenBank/DDBJ databases">
        <title>Description of Fervidibacillus gen. nov. in the family Fervidibacillaceae fam. nov. with two species, Fervidibacillus albus sp. nov., and Fervidibacillus halotolerans sp. nov., isolated from tidal flat sediments.</title>
        <authorList>
            <person name="Kwon K.K."/>
            <person name="Yang S.-H."/>
        </authorList>
    </citation>
    <scope>NUCLEOTIDE SEQUENCE [LARGE SCALE GENOMIC DNA]</scope>
    <source>
        <strain evidence="1 2">DSM 23332</strain>
    </source>
</reference>
<name>A0ABT2WH29_9BACI</name>
<dbReference type="RefSeq" id="WP_263061902.1">
    <property type="nucleotide sequence ID" value="NZ_JAOUSE010000034.1"/>
</dbReference>